<dbReference type="InterPro" id="IPR036249">
    <property type="entry name" value="Thioredoxin-like_sf"/>
</dbReference>
<name>A0ABD3Q8P7_9STRA</name>
<keyword evidence="4" id="KW-1185">Reference proteome</keyword>
<organism evidence="3 4">
    <name type="scientific">Cyclotella cryptica</name>
    <dbReference type="NCBI Taxonomy" id="29204"/>
    <lineage>
        <taxon>Eukaryota</taxon>
        <taxon>Sar</taxon>
        <taxon>Stramenopiles</taxon>
        <taxon>Ochrophyta</taxon>
        <taxon>Bacillariophyta</taxon>
        <taxon>Coscinodiscophyceae</taxon>
        <taxon>Thalassiosirophycidae</taxon>
        <taxon>Stephanodiscales</taxon>
        <taxon>Stephanodiscaceae</taxon>
        <taxon>Cyclotella</taxon>
    </lineage>
</organism>
<dbReference type="Proteomes" id="UP001516023">
    <property type="component" value="Unassembled WGS sequence"/>
</dbReference>
<dbReference type="SUPFAM" id="SSF52833">
    <property type="entry name" value="Thioredoxin-like"/>
    <property type="match status" value="1"/>
</dbReference>
<dbReference type="PANTHER" id="PTHR21148">
    <property type="entry name" value="THIOREDOXIN DOMAIN-CONTAINING PROTEIN 9"/>
    <property type="match status" value="1"/>
</dbReference>
<comment type="caution">
    <text evidence="3">The sequence shown here is derived from an EMBL/GenBank/DDBJ whole genome shotgun (WGS) entry which is preliminary data.</text>
</comment>
<feature type="compositionally biased region" description="Basic and acidic residues" evidence="1">
    <location>
        <begin position="34"/>
        <end position="65"/>
    </location>
</feature>
<feature type="compositionally biased region" description="Basic and acidic residues" evidence="1">
    <location>
        <begin position="83"/>
        <end position="121"/>
    </location>
</feature>
<dbReference type="AlphaFoldDB" id="A0ABD3Q8P7"/>
<protein>
    <recommendedName>
        <fullName evidence="2">Thioredoxin domain-containing protein</fullName>
    </recommendedName>
</protein>
<accession>A0ABD3Q8P7</accession>
<feature type="domain" description="Thioredoxin" evidence="2">
    <location>
        <begin position="185"/>
        <end position="270"/>
    </location>
</feature>
<proteinExistence type="predicted"/>
<dbReference type="EMBL" id="JABMIG020000063">
    <property type="protein sequence ID" value="KAL3796447.1"/>
    <property type="molecule type" value="Genomic_DNA"/>
</dbReference>
<evidence type="ECO:0000313" key="3">
    <source>
        <dbReference type="EMBL" id="KAL3796447.1"/>
    </source>
</evidence>
<gene>
    <name evidence="3" type="ORF">HJC23_004244</name>
</gene>
<dbReference type="InterPro" id="IPR013766">
    <property type="entry name" value="Thioredoxin_domain"/>
</dbReference>
<reference evidence="3 4" key="1">
    <citation type="journal article" date="2020" name="G3 (Bethesda)">
        <title>Improved Reference Genome for Cyclotella cryptica CCMP332, a Model for Cell Wall Morphogenesis, Salinity Adaptation, and Lipid Production in Diatoms (Bacillariophyta).</title>
        <authorList>
            <person name="Roberts W.R."/>
            <person name="Downey K.M."/>
            <person name="Ruck E.C."/>
            <person name="Traller J.C."/>
            <person name="Alverson A.J."/>
        </authorList>
    </citation>
    <scope>NUCLEOTIDE SEQUENCE [LARGE SCALE GENOMIC DNA]</scope>
    <source>
        <strain evidence="3 4">CCMP332</strain>
    </source>
</reference>
<sequence length="336" mass="38753">MPSHQNPIGNSKTAKFVAANPLAPLADPFAGMGDDQKDFHKEVSNNVQKRVENAMEELREKHRTGTNEVDEPDRGPTGAAYKELYRQQREISKRAAASREHSEAKERMQQNREVEDAKEKMRRMKFQDSEYEDNSHQDSDDDFDYLLDEEDPGLAQLREVRLAQLKQEHITRATNISLGHGTLRTIVQDEFLAECTGSSRFVCVHFFQDEFERCKIMDFHLKVIAEEHYECKFLRIDAAKAPFFVTKFKIRTLPSLFLYENGKEIGRLTGFDGLASDPKKPDEWHTGRLQEWIASKGAIKYEKPSDEVAEERKRLGLVSRGAVYSNQERSAFVEEY</sequence>
<evidence type="ECO:0000259" key="2">
    <source>
        <dbReference type="Pfam" id="PF00085"/>
    </source>
</evidence>
<evidence type="ECO:0000313" key="4">
    <source>
        <dbReference type="Proteomes" id="UP001516023"/>
    </source>
</evidence>
<dbReference type="Gene3D" id="3.40.30.10">
    <property type="entry name" value="Glutaredoxin"/>
    <property type="match status" value="1"/>
</dbReference>
<feature type="region of interest" description="Disordered" evidence="1">
    <location>
        <begin position="24"/>
        <end position="121"/>
    </location>
</feature>
<evidence type="ECO:0000256" key="1">
    <source>
        <dbReference type="SAM" id="MobiDB-lite"/>
    </source>
</evidence>
<dbReference type="Pfam" id="PF00085">
    <property type="entry name" value="Thioredoxin"/>
    <property type="match status" value="1"/>
</dbReference>